<proteinExistence type="predicted"/>
<comment type="caution">
    <text evidence="1">The sequence shown here is derived from an EMBL/GenBank/DDBJ whole genome shotgun (WGS) entry which is preliminary data.</text>
</comment>
<dbReference type="Proteomes" id="UP000829447">
    <property type="component" value="Linkage Group LG17"/>
</dbReference>
<sequence length="602" mass="66995">MLIFSLVGIGWKKNSVVSSIPSRHGRSGCACALFPLPTTPPPLSNRAAAKMAAPSNAERSPERSVPLKTPKTELPSPESDELSDGNQYHSDPSAPSRFPTLNVSISALGAGGGSASASNNSSSSVASGGGGFTVCRGMSWTPSETNALIAVWGNERLAEARMQQLEVAGTVFSGKAPGPAMYERVSRALSELGYDRTPSQCRERMKTLRRCYSRVKEHGIGKRKSSYSIEQLEKVFGQGGWDSQSCQPVLINSSGLYQEMESDGSTMEDYPQEDWCSQDLSAAFQEGEIEAEEIQLPKSRVLQLKPEASEHAHPHRAVISCRRQEVMQNVIRILESVDVKWEHFQTWTDFSRLHLSNKLAIFGVGYNTRWREEIRYHYAEISSQVPLGKRLREYFNPEKTEGREIMTKVQKMNWKNVYYKFLDITISEARCLELHMEVDWISIAQTVSSGYSNGSQYLLPGGIPKTYGLYAIGYEEEEETSSFSSENSGSLAGEQERELGESENKRRRTSSKVTYCYLGIAEDRTLQQCLFQHFQSSGKCCSRPEPAITRFLQENCSRDGGSSSVYIKFIEVELDFLSAGSLVECLETAIGYALKFNKKDTL</sequence>
<gene>
    <name evidence="1" type="ORF">PGIGA_G00083830</name>
</gene>
<evidence type="ECO:0000313" key="1">
    <source>
        <dbReference type="EMBL" id="MCI4388277.1"/>
    </source>
</evidence>
<evidence type="ECO:0000313" key="2">
    <source>
        <dbReference type="Proteomes" id="UP000829447"/>
    </source>
</evidence>
<protein>
    <submittedName>
        <fullName evidence="1">Uncharacterized protein</fullName>
    </submittedName>
</protein>
<dbReference type="EMBL" id="CM040470">
    <property type="protein sequence ID" value="MCI4388277.1"/>
    <property type="molecule type" value="Genomic_DNA"/>
</dbReference>
<organism evidence="1 2">
    <name type="scientific">Pangasianodon gigas</name>
    <name type="common">Mekong giant catfish</name>
    <name type="synonym">Pangasius gigas</name>
    <dbReference type="NCBI Taxonomy" id="30993"/>
    <lineage>
        <taxon>Eukaryota</taxon>
        <taxon>Metazoa</taxon>
        <taxon>Chordata</taxon>
        <taxon>Craniata</taxon>
        <taxon>Vertebrata</taxon>
        <taxon>Euteleostomi</taxon>
        <taxon>Actinopterygii</taxon>
        <taxon>Neopterygii</taxon>
        <taxon>Teleostei</taxon>
        <taxon>Ostariophysi</taxon>
        <taxon>Siluriformes</taxon>
        <taxon>Pangasiidae</taxon>
        <taxon>Pangasianodon</taxon>
    </lineage>
</organism>
<reference evidence="1 2" key="1">
    <citation type="journal article" date="2022" name="bioRxiv">
        <title>An ancient truncated duplication of the anti-Mullerian hormone receptor type 2 gene is a potential conserved master sex determinant in the Pangasiidae catfish family.</title>
        <authorList>
            <person name="Wen M."/>
            <person name="Pan Q."/>
            <person name="Jouanno E."/>
            <person name="Montfort J."/>
            <person name="Zahm M."/>
            <person name="Cabau C."/>
            <person name="Klopp C."/>
            <person name="Iampietro C."/>
            <person name="Roques C."/>
            <person name="Bouchez O."/>
            <person name="Castinel A."/>
            <person name="Donnadieu C."/>
            <person name="Parrinello H."/>
            <person name="Poncet C."/>
            <person name="Belmonte E."/>
            <person name="Gautier V."/>
            <person name="Avarre J.-C."/>
            <person name="Dugue R."/>
            <person name="Gustiano R."/>
            <person name="Ha T.T.T."/>
            <person name="Campet M."/>
            <person name="Sriphairoj K."/>
            <person name="Ribolli J."/>
            <person name="de Almeida F.L."/>
            <person name="Desvignes T."/>
            <person name="Postlethwait J.H."/>
            <person name="Bucao C.F."/>
            <person name="Robinson-Rechavi M."/>
            <person name="Bobe J."/>
            <person name="Herpin A."/>
            <person name="Guiguen Y."/>
        </authorList>
    </citation>
    <scope>NUCLEOTIDE SEQUENCE [LARGE SCALE GENOMIC DNA]</scope>
    <source>
        <strain evidence="1">YG-Dec2019</strain>
    </source>
</reference>
<keyword evidence="2" id="KW-1185">Reference proteome</keyword>
<name>A0ACC5XAV4_PANGG</name>
<accession>A0ACC5XAV4</accession>